<comment type="caution">
    <text evidence="3">The sequence shown here is derived from an EMBL/GenBank/DDBJ whole genome shotgun (WGS) entry which is preliminary data.</text>
</comment>
<feature type="signal peptide" evidence="2">
    <location>
        <begin position="1"/>
        <end position="21"/>
    </location>
</feature>
<dbReference type="SUPFAM" id="SSF75011">
    <property type="entry name" value="3-carboxy-cis,cis-mucoante lactonizing enzyme"/>
    <property type="match status" value="1"/>
</dbReference>
<protein>
    <submittedName>
        <fullName evidence="3">Lactonase family protein</fullName>
    </submittedName>
</protein>
<dbReference type="EMBL" id="JAPDOD010000001">
    <property type="protein sequence ID" value="MDA0159040.1"/>
    <property type="molecule type" value="Genomic_DNA"/>
</dbReference>
<comment type="similarity">
    <text evidence="1">Belongs to the cycloisomerase 2 family.</text>
</comment>
<proteinExistence type="inferred from homology"/>
<evidence type="ECO:0000313" key="3">
    <source>
        <dbReference type="EMBL" id="MDA0159040.1"/>
    </source>
</evidence>
<organism evidence="3 4">
    <name type="scientific">Solirubrobacter ginsenosidimutans</name>
    <dbReference type="NCBI Taxonomy" id="490573"/>
    <lineage>
        <taxon>Bacteria</taxon>
        <taxon>Bacillati</taxon>
        <taxon>Actinomycetota</taxon>
        <taxon>Thermoleophilia</taxon>
        <taxon>Solirubrobacterales</taxon>
        <taxon>Solirubrobacteraceae</taxon>
        <taxon>Solirubrobacter</taxon>
    </lineage>
</organism>
<evidence type="ECO:0000256" key="1">
    <source>
        <dbReference type="ARBA" id="ARBA00005564"/>
    </source>
</evidence>
<dbReference type="Proteomes" id="UP001149140">
    <property type="component" value="Unassembled WGS sequence"/>
</dbReference>
<keyword evidence="4" id="KW-1185">Reference proteome</keyword>
<dbReference type="Gene3D" id="2.130.10.10">
    <property type="entry name" value="YVTN repeat-like/Quinoprotein amine dehydrogenase"/>
    <property type="match status" value="2"/>
</dbReference>
<dbReference type="Pfam" id="PF10282">
    <property type="entry name" value="Lactonase"/>
    <property type="match status" value="1"/>
</dbReference>
<keyword evidence="2" id="KW-0732">Signal</keyword>
<gene>
    <name evidence="3" type="ORF">OM076_02085</name>
</gene>
<dbReference type="PANTHER" id="PTHR30344">
    <property type="entry name" value="6-PHOSPHOGLUCONOLACTONASE-RELATED"/>
    <property type="match status" value="1"/>
</dbReference>
<accession>A0A9X3MMV8</accession>
<name>A0A9X3MMV8_9ACTN</name>
<feature type="chain" id="PRO_5040946765" evidence="2">
    <location>
        <begin position="22"/>
        <end position="462"/>
    </location>
</feature>
<reference evidence="3" key="1">
    <citation type="submission" date="2022-10" db="EMBL/GenBank/DDBJ databases">
        <title>The WGS of Solirubrobacter ginsenosidimutans DSM 21036.</title>
        <authorList>
            <person name="Jiang Z."/>
        </authorList>
    </citation>
    <scope>NUCLEOTIDE SEQUENCE</scope>
    <source>
        <strain evidence="3">DSM 21036</strain>
    </source>
</reference>
<evidence type="ECO:0000313" key="4">
    <source>
        <dbReference type="Proteomes" id="UP001149140"/>
    </source>
</evidence>
<dbReference type="InterPro" id="IPR019405">
    <property type="entry name" value="Lactonase_7-beta_prop"/>
</dbReference>
<dbReference type="InterPro" id="IPR015943">
    <property type="entry name" value="WD40/YVTN_repeat-like_dom_sf"/>
</dbReference>
<dbReference type="InterPro" id="IPR050282">
    <property type="entry name" value="Cycloisomerase_2"/>
</dbReference>
<dbReference type="GO" id="GO:0017057">
    <property type="term" value="F:6-phosphogluconolactonase activity"/>
    <property type="evidence" value="ECO:0007669"/>
    <property type="project" value="TreeGrafter"/>
</dbReference>
<dbReference type="RefSeq" id="WP_270037693.1">
    <property type="nucleotide sequence ID" value="NZ_JAPDOD010000001.1"/>
</dbReference>
<sequence>MLPLRVVVACAAALCVTAASAAAAGGVGGLTQLPGKSGCVGEGAGAECAHARELAHATGLAISPDGRNVYTTSFSTGAVAAFVRGSDGALRQLAGDSGCVSEQRGSGCTRVPGLLRGTTNVTVSDDGRNVYVASLTSDQLTVLRRGGDDGRLRRVGCLSYRHRPGCRRDGRLYGITKVVTSADGRSAYAITDAALVGFARDGATGMLRPLHGRSGCVGGGPSCVRTEDFGVPDDVAIAPDGRSLYVVDSELATIVGVVRDPASGALSVHAAARGCADDTPAVACPSAALPGATAVEISPDGRFAYTGSTRAAGPVSFALGNEPGLLQRVVSPPVAESRMTDPYDIDVSRDGTRVYLAGAGPIRMSAFAADPATGVLTQLDGPGGCVAARAGKGCETGHDVTLPRYLVVSPDGRNVYVTSARAGTATSSGTVTAFASSTAQGAQAEAGQGAAQLLVGELGEAP</sequence>
<dbReference type="PANTHER" id="PTHR30344:SF1">
    <property type="entry name" value="6-PHOSPHOGLUCONOLACTONASE"/>
    <property type="match status" value="1"/>
</dbReference>
<dbReference type="AlphaFoldDB" id="A0A9X3MMV8"/>
<evidence type="ECO:0000256" key="2">
    <source>
        <dbReference type="SAM" id="SignalP"/>
    </source>
</evidence>